<keyword evidence="2" id="KW-0732">Signal</keyword>
<feature type="compositionally biased region" description="Pro residues" evidence="1">
    <location>
        <begin position="41"/>
        <end position="70"/>
    </location>
</feature>
<accession>A0AAN8P8K5</accession>
<name>A0AAN8P8K5_PATCE</name>
<comment type="caution">
    <text evidence="3">The sequence shown here is derived from an EMBL/GenBank/DDBJ whole genome shotgun (WGS) entry which is preliminary data.</text>
</comment>
<dbReference type="AlphaFoldDB" id="A0AAN8P8K5"/>
<sequence length="285" mass="31608">MKTLFVLTVCFSAAFGLSFNRQLLRVLAELRERSITDANPSPTPPPPTSTPSPQTSTPPPPTTSPLPSPSPGSDFHGEHYELKPITVIEFKDTLKGWENVSNRFINHINELKPMALQTLTKPESWENVLKKFDETFRHGGYLYGKVLTEALDVGHRLFENATGFGESGRCKRMITLAPTWDPVKDPLAGEKKLEAIVSDLGCFAGEVQDTISTFRSVCVEGEDFGVDKALGMIGKVMQVLYRFKRDGERFGEAGEIIEAKAHKAFKNKMAGNLAKRLLEKLISKL</sequence>
<organism evidence="3 4">
    <name type="scientific">Patella caerulea</name>
    <name type="common">Rayed Mediterranean limpet</name>
    <dbReference type="NCBI Taxonomy" id="87958"/>
    <lineage>
        <taxon>Eukaryota</taxon>
        <taxon>Metazoa</taxon>
        <taxon>Spiralia</taxon>
        <taxon>Lophotrochozoa</taxon>
        <taxon>Mollusca</taxon>
        <taxon>Gastropoda</taxon>
        <taxon>Patellogastropoda</taxon>
        <taxon>Patelloidea</taxon>
        <taxon>Patellidae</taxon>
        <taxon>Patella</taxon>
    </lineage>
</organism>
<proteinExistence type="predicted"/>
<dbReference type="Proteomes" id="UP001347796">
    <property type="component" value="Unassembled WGS sequence"/>
</dbReference>
<dbReference type="EMBL" id="JAZGQO010000014">
    <property type="protein sequence ID" value="KAK6170399.1"/>
    <property type="molecule type" value="Genomic_DNA"/>
</dbReference>
<evidence type="ECO:0000256" key="1">
    <source>
        <dbReference type="SAM" id="MobiDB-lite"/>
    </source>
</evidence>
<protein>
    <recommendedName>
        <fullName evidence="5">Secreted protein</fullName>
    </recommendedName>
</protein>
<feature type="signal peptide" evidence="2">
    <location>
        <begin position="1"/>
        <end position="16"/>
    </location>
</feature>
<evidence type="ECO:0000256" key="2">
    <source>
        <dbReference type="SAM" id="SignalP"/>
    </source>
</evidence>
<evidence type="ECO:0008006" key="5">
    <source>
        <dbReference type="Google" id="ProtNLM"/>
    </source>
</evidence>
<feature type="region of interest" description="Disordered" evidence="1">
    <location>
        <begin position="35"/>
        <end position="75"/>
    </location>
</feature>
<gene>
    <name evidence="3" type="ORF">SNE40_018804</name>
</gene>
<feature type="chain" id="PRO_5043002515" description="Secreted protein" evidence="2">
    <location>
        <begin position="17"/>
        <end position="285"/>
    </location>
</feature>
<keyword evidence="4" id="KW-1185">Reference proteome</keyword>
<evidence type="ECO:0000313" key="4">
    <source>
        <dbReference type="Proteomes" id="UP001347796"/>
    </source>
</evidence>
<reference evidence="3 4" key="1">
    <citation type="submission" date="2024-01" db="EMBL/GenBank/DDBJ databases">
        <title>The genome of the rayed Mediterranean limpet Patella caerulea (Linnaeus, 1758).</title>
        <authorList>
            <person name="Anh-Thu Weber A."/>
            <person name="Halstead-Nussloch G."/>
        </authorList>
    </citation>
    <scope>NUCLEOTIDE SEQUENCE [LARGE SCALE GENOMIC DNA]</scope>
    <source>
        <strain evidence="3">AATW-2023a</strain>
        <tissue evidence="3">Whole specimen</tissue>
    </source>
</reference>
<evidence type="ECO:0000313" key="3">
    <source>
        <dbReference type="EMBL" id="KAK6170399.1"/>
    </source>
</evidence>